<evidence type="ECO:0000256" key="3">
    <source>
        <dbReference type="ARBA" id="ARBA00023002"/>
    </source>
</evidence>
<dbReference type="InterPro" id="IPR036249">
    <property type="entry name" value="Thioredoxin-like_sf"/>
</dbReference>
<name>A6G604_9BACT</name>
<keyword evidence="5" id="KW-0676">Redox-active center</keyword>
<sequence>MGARPLRPRGLASILALALGAAAPGCKGGNPVPPKDEPAGTDEGAGEGEGTAEGVAVVDEDGRIEPDPEQIAAGVPYLRFRIDVSDSPSRGPADAPVTIVMFSDFECPYCDEALATVASVEAEYAGQIRFVYKAMPLNTHPNALTAALIGHSARAQGKFWEWHDRVFSGRGIDELTLDRYIAELELDRERVTRELDELAYAPAVRADLRAAKRLRLRSTPVFFINGRMLAGARSKGVFSHMVEQELDLAAGLAEKGVAAGELYDYATQWGYTAIEYTDARPELDEDSVYPVPIGSSRVRGPADAPITIVAFSDFQCPFCARGHATMEALRARYGDEVRFVFKHFPLPGHPLGALASRASFAATSDEQFWAFHDAVFATGARYEAQDLLRIGRELGMDQVALEEAMLGEQNDATIEADLELGEALGLTGTPAYFINGRPIVGAVPLLDFRMLIAEELARVEEAKAQGVAAGDIYGHLTGAED</sequence>
<evidence type="ECO:0000256" key="5">
    <source>
        <dbReference type="ARBA" id="ARBA00023284"/>
    </source>
</evidence>
<feature type="domain" description="Thioredoxin" evidence="8">
    <location>
        <begin position="45"/>
        <end position="200"/>
    </location>
</feature>
<dbReference type="GO" id="GO:0016491">
    <property type="term" value="F:oxidoreductase activity"/>
    <property type="evidence" value="ECO:0007669"/>
    <property type="project" value="UniProtKB-KW"/>
</dbReference>
<dbReference type="RefSeq" id="WP_006972153.1">
    <property type="nucleotide sequence ID" value="NZ_ABCS01000028.1"/>
</dbReference>
<evidence type="ECO:0000313" key="10">
    <source>
        <dbReference type="Proteomes" id="UP000005801"/>
    </source>
</evidence>
<evidence type="ECO:0000256" key="6">
    <source>
        <dbReference type="SAM" id="MobiDB-lite"/>
    </source>
</evidence>
<dbReference type="eggNOG" id="COG1651">
    <property type="taxonomic scope" value="Bacteria"/>
</dbReference>
<dbReference type="Pfam" id="PF13462">
    <property type="entry name" value="Thioredoxin_4"/>
    <property type="match status" value="2"/>
</dbReference>
<keyword evidence="4" id="KW-1015">Disulfide bond</keyword>
<dbReference type="InterPro" id="IPR012336">
    <property type="entry name" value="Thioredoxin-like_fold"/>
</dbReference>
<feature type="signal peptide" evidence="7">
    <location>
        <begin position="1"/>
        <end position="23"/>
    </location>
</feature>
<dbReference type="OrthoDB" id="9784686at2"/>
<evidence type="ECO:0000256" key="2">
    <source>
        <dbReference type="ARBA" id="ARBA00022729"/>
    </source>
</evidence>
<accession>A6G604</accession>
<comment type="similarity">
    <text evidence="1">Belongs to the thioredoxin family. DsbA subfamily.</text>
</comment>
<evidence type="ECO:0000256" key="1">
    <source>
        <dbReference type="ARBA" id="ARBA00005791"/>
    </source>
</evidence>
<proteinExistence type="inferred from homology"/>
<gene>
    <name evidence="9" type="ORF">PPSIR1_29183</name>
</gene>
<reference evidence="9 10" key="1">
    <citation type="submission" date="2007-06" db="EMBL/GenBank/DDBJ databases">
        <authorList>
            <person name="Shimkets L."/>
            <person name="Ferriera S."/>
            <person name="Johnson J."/>
            <person name="Kravitz S."/>
            <person name="Beeson K."/>
            <person name="Sutton G."/>
            <person name="Rogers Y.-H."/>
            <person name="Friedman R."/>
            <person name="Frazier M."/>
            <person name="Venter J.C."/>
        </authorList>
    </citation>
    <scope>NUCLEOTIDE SEQUENCE [LARGE SCALE GENOMIC DNA]</scope>
    <source>
        <strain evidence="9 10">SIR-1</strain>
    </source>
</reference>
<dbReference type="Gene3D" id="3.40.30.10">
    <property type="entry name" value="Glutaredoxin"/>
    <property type="match status" value="2"/>
</dbReference>
<dbReference type="InterPro" id="IPR013766">
    <property type="entry name" value="Thioredoxin_domain"/>
</dbReference>
<dbReference type="PROSITE" id="PS51352">
    <property type="entry name" value="THIOREDOXIN_2"/>
    <property type="match status" value="2"/>
</dbReference>
<dbReference type="PANTHER" id="PTHR13887">
    <property type="entry name" value="GLUTATHIONE S-TRANSFERASE KAPPA"/>
    <property type="match status" value="1"/>
</dbReference>
<feature type="region of interest" description="Disordered" evidence="6">
    <location>
        <begin position="25"/>
        <end position="54"/>
    </location>
</feature>
<dbReference type="PROSITE" id="PS00195">
    <property type="entry name" value="GLUTAREDOXIN_1"/>
    <property type="match status" value="1"/>
</dbReference>
<dbReference type="EMBL" id="ABCS01000028">
    <property type="protein sequence ID" value="EDM78606.1"/>
    <property type="molecule type" value="Genomic_DNA"/>
</dbReference>
<dbReference type="InterPro" id="IPR011767">
    <property type="entry name" value="GLR_AS"/>
</dbReference>
<dbReference type="SUPFAM" id="SSF52833">
    <property type="entry name" value="Thioredoxin-like"/>
    <property type="match status" value="2"/>
</dbReference>
<evidence type="ECO:0000256" key="7">
    <source>
        <dbReference type="SAM" id="SignalP"/>
    </source>
</evidence>
<evidence type="ECO:0000256" key="4">
    <source>
        <dbReference type="ARBA" id="ARBA00023157"/>
    </source>
</evidence>
<dbReference type="Proteomes" id="UP000005801">
    <property type="component" value="Unassembled WGS sequence"/>
</dbReference>
<feature type="chain" id="PRO_5002693687" evidence="7">
    <location>
        <begin position="24"/>
        <end position="481"/>
    </location>
</feature>
<organism evidence="9 10">
    <name type="scientific">Plesiocystis pacifica SIR-1</name>
    <dbReference type="NCBI Taxonomy" id="391625"/>
    <lineage>
        <taxon>Bacteria</taxon>
        <taxon>Pseudomonadati</taxon>
        <taxon>Myxococcota</taxon>
        <taxon>Polyangia</taxon>
        <taxon>Nannocystales</taxon>
        <taxon>Nannocystaceae</taxon>
        <taxon>Plesiocystis</taxon>
    </lineage>
</organism>
<comment type="caution">
    <text evidence="9">The sequence shown here is derived from an EMBL/GenBank/DDBJ whole genome shotgun (WGS) entry which is preliminary data.</text>
</comment>
<keyword evidence="3" id="KW-0560">Oxidoreductase</keyword>
<dbReference type="PANTHER" id="PTHR13887:SF14">
    <property type="entry name" value="DISULFIDE BOND FORMATION PROTEIN D"/>
    <property type="match status" value="1"/>
</dbReference>
<evidence type="ECO:0000313" key="9">
    <source>
        <dbReference type="EMBL" id="EDM78606.1"/>
    </source>
</evidence>
<protein>
    <submittedName>
        <fullName evidence="9">Thioredoxin domain protein</fullName>
    </submittedName>
</protein>
<evidence type="ECO:0000259" key="8">
    <source>
        <dbReference type="PROSITE" id="PS51352"/>
    </source>
</evidence>
<feature type="domain" description="Thioredoxin" evidence="8">
    <location>
        <begin position="267"/>
        <end position="457"/>
    </location>
</feature>
<keyword evidence="10" id="KW-1185">Reference proteome</keyword>
<dbReference type="STRING" id="391625.PPSIR1_29183"/>
<dbReference type="AlphaFoldDB" id="A6G604"/>
<keyword evidence="2 7" id="KW-0732">Signal</keyword>